<comment type="caution">
    <text evidence="1">The sequence shown here is derived from an EMBL/GenBank/DDBJ whole genome shotgun (WGS) entry which is preliminary data.</text>
</comment>
<reference evidence="1" key="2">
    <citation type="submission" date="2020-11" db="EMBL/GenBank/DDBJ databases">
        <authorList>
            <person name="McCartney M.A."/>
            <person name="Auch B."/>
            <person name="Kono T."/>
            <person name="Mallez S."/>
            <person name="Becker A."/>
            <person name="Gohl D.M."/>
            <person name="Silverstein K.A.T."/>
            <person name="Koren S."/>
            <person name="Bechman K.B."/>
            <person name="Herman A."/>
            <person name="Abrahante J.E."/>
            <person name="Garbe J."/>
        </authorList>
    </citation>
    <scope>NUCLEOTIDE SEQUENCE</scope>
    <source>
        <strain evidence="1">Duluth1</strain>
        <tissue evidence="1">Whole animal</tissue>
    </source>
</reference>
<sequence>MVEESVYSFKVNWRLPTGMFSFMKTWKLFGQRFYFRRTNPYLLASSIDLQNS</sequence>
<protein>
    <submittedName>
        <fullName evidence="1">Uncharacterized protein</fullName>
    </submittedName>
</protein>
<gene>
    <name evidence="1" type="ORF">DPMN_176373</name>
</gene>
<evidence type="ECO:0000313" key="1">
    <source>
        <dbReference type="EMBL" id="KAH3774978.1"/>
    </source>
</evidence>
<accession>A0A9D4IKI8</accession>
<organism evidence="1 2">
    <name type="scientific">Dreissena polymorpha</name>
    <name type="common">Zebra mussel</name>
    <name type="synonym">Mytilus polymorpha</name>
    <dbReference type="NCBI Taxonomy" id="45954"/>
    <lineage>
        <taxon>Eukaryota</taxon>
        <taxon>Metazoa</taxon>
        <taxon>Spiralia</taxon>
        <taxon>Lophotrochozoa</taxon>
        <taxon>Mollusca</taxon>
        <taxon>Bivalvia</taxon>
        <taxon>Autobranchia</taxon>
        <taxon>Heteroconchia</taxon>
        <taxon>Euheterodonta</taxon>
        <taxon>Imparidentia</taxon>
        <taxon>Neoheterodontei</taxon>
        <taxon>Myida</taxon>
        <taxon>Dreissenoidea</taxon>
        <taxon>Dreissenidae</taxon>
        <taxon>Dreissena</taxon>
    </lineage>
</organism>
<evidence type="ECO:0000313" key="2">
    <source>
        <dbReference type="Proteomes" id="UP000828390"/>
    </source>
</evidence>
<dbReference type="Proteomes" id="UP000828390">
    <property type="component" value="Unassembled WGS sequence"/>
</dbReference>
<dbReference type="EMBL" id="JAIWYP010000009">
    <property type="protein sequence ID" value="KAH3774978.1"/>
    <property type="molecule type" value="Genomic_DNA"/>
</dbReference>
<name>A0A9D4IKI8_DREPO</name>
<dbReference type="AlphaFoldDB" id="A0A9D4IKI8"/>
<proteinExistence type="predicted"/>
<reference evidence="1" key="1">
    <citation type="journal article" date="2019" name="bioRxiv">
        <title>The Genome of the Zebra Mussel, Dreissena polymorpha: A Resource for Invasive Species Research.</title>
        <authorList>
            <person name="McCartney M.A."/>
            <person name="Auch B."/>
            <person name="Kono T."/>
            <person name="Mallez S."/>
            <person name="Zhang Y."/>
            <person name="Obille A."/>
            <person name="Becker A."/>
            <person name="Abrahante J.E."/>
            <person name="Garbe J."/>
            <person name="Badalamenti J.P."/>
            <person name="Herman A."/>
            <person name="Mangelson H."/>
            <person name="Liachko I."/>
            <person name="Sullivan S."/>
            <person name="Sone E.D."/>
            <person name="Koren S."/>
            <person name="Silverstein K.A.T."/>
            <person name="Beckman K.B."/>
            <person name="Gohl D.M."/>
        </authorList>
    </citation>
    <scope>NUCLEOTIDE SEQUENCE</scope>
    <source>
        <strain evidence="1">Duluth1</strain>
        <tissue evidence="1">Whole animal</tissue>
    </source>
</reference>
<keyword evidence="2" id="KW-1185">Reference proteome</keyword>